<dbReference type="Gene3D" id="2.130.10.10">
    <property type="entry name" value="YVTN repeat-like/Quinoprotein amine dehydrogenase"/>
    <property type="match status" value="1"/>
</dbReference>
<dbReference type="STRING" id="760192.Halhy_1670"/>
<dbReference type="Pfam" id="PF17164">
    <property type="entry name" value="DUF5122"/>
    <property type="match status" value="1"/>
</dbReference>
<dbReference type="InterPro" id="IPR013431">
    <property type="entry name" value="Delta_60_rpt"/>
</dbReference>
<dbReference type="SUPFAM" id="SSF50998">
    <property type="entry name" value="Quinoprotein alcohol dehydrogenase-like"/>
    <property type="match status" value="1"/>
</dbReference>
<proteinExistence type="predicted"/>
<reference evidence="1 2" key="1">
    <citation type="journal article" date="2011" name="Stand. Genomic Sci.">
        <title>Complete genome sequence of Haliscomenobacter hydrossis type strain (O).</title>
        <authorList>
            <consortium name="US DOE Joint Genome Institute (JGI-PGF)"/>
            <person name="Daligault H."/>
            <person name="Lapidus A."/>
            <person name="Zeytun A."/>
            <person name="Nolan M."/>
            <person name="Lucas S."/>
            <person name="Del Rio T.G."/>
            <person name="Tice H."/>
            <person name="Cheng J.F."/>
            <person name="Tapia R."/>
            <person name="Han C."/>
            <person name="Goodwin L."/>
            <person name="Pitluck S."/>
            <person name="Liolios K."/>
            <person name="Pagani I."/>
            <person name="Ivanova N."/>
            <person name="Huntemann M."/>
            <person name="Mavromatis K."/>
            <person name="Mikhailova N."/>
            <person name="Pati A."/>
            <person name="Chen A."/>
            <person name="Palaniappan K."/>
            <person name="Land M."/>
            <person name="Hauser L."/>
            <person name="Brambilla E.M."/>
            <person name="Rohde M."/>
            <person name="Verbarg S."/>
            <person name="Goker M."/>
            <person name="Bristow J."/>
            <person name="Eisen J.A."/>
            <person name="Markowitz V."/>
            <person name="Hugenholtz P."/>
            <person name="Kyrpides N.C."/>
            <person name="Klenk H.P."/>
            <person name="Woyke T."/>
        </authorList>
    </citation>
    <scope>NUCLEOTIDE SEQUENCE [LARGE SCALE GENOMIC DNA]</scope>
    <source>
        <strain evidence="2">ATCC 27775 / DSM 1100 / LMG 10767 / O</strain>
    </source>
</reference>
<keyword evidence="2" id="KW-1185">Reference proteome</keyword>
<dbReference type="eggNOG" id="COG1520">
    <property type="taxonomic scope" value="Bacteria"/>
</dbReference>
<dbReference type="HOGENOM" id="CLU_635857_0_0_10"/>
<dbReference type="PANTHER" id="PTHR42754:SF1">
    <property type="entry name" value="LIPOPROTEIN"/>
    <property type="match status" value="1"/>
</dbReference>
<dbReference type="RefSeq" id="WP_013764113.1">
    <property type="nucleotide sequence ID" value="NC_015510.1"/>
</dbReference>
<dbReference type="OrthoDB" id="9811934at2"/>
<dbReference type="EMBL" id="CP002691">
    <property type="protein sequence ID" value="AEE49559.1"/>
    <property type="molecule type" value="Genomic_DNA"/>
</dbReference>
<reference key="2">
    <citation type="submission" date="2011-04" db="EMBL/GenBank/DDBJ databases">
        <title>Complete sequence of chromosome of Haliscomenobacter hydrossis DSM 1100.</title>
        <authorList>
            <consortium name="US DOE Joint Genome Institute (JGI-PGF)"/>
            <person name="Lucas S."/>
            <person name="Han J."/>
            <person name="Lapidus A."/>
            <person name="Bruce D."/>
            <person name="Goodwin L."/>
            <person name="Pitluck S."/>
            <person name="Peters L."/>
            <person name="Kyrpides N."/>
            <person name="Mavromatis K."/>
            <person name="Ivanova N."/>
            <person name="Ovchinnikova G."/>
            <person name="Pagani I."/>
            <person name="Daligault H."/>
            <person name="Detter J.C."/>
            <person name="Han C."/>
            <person name="Land M."/>
            <person name="Hauser L."/>
            <person name="Markowitz V."/>
            <person name="Cheng J.-F."/>
            <person name="Hugenholtz P."/>
            <person name="Woyke T."/>
            <person name="Wu D."/>
            <person name="Verbarg S."/>
            <person name="Frueling A."/>
            <person name="Brambilla E."/>
            <person name="Klenk H.-P."/>
            <person name="Eisen J.A."/>
        </authorList>
    </citation>
    <scope>NUCLEOTIDE SEQUENCE</scope>
    <source>
        <strain>DSM 1100</strain>
    </source>
</reference>
<dbReference type="Proteomes" id="UP000008461">
    <property type="component" value="Chromosome"/>
</dbReference>
<dbReference type="AlphaFoldDB" id="F4L1Q0"/>
<dbReference type="KEGG" id="hhy:Halhy_1670"/>
<organism evidence="1 2">
    <name type="scientific">Haliscomenobacter hydrossis (strain ATCC 27775 / DSM 1100 / LMG 10767 / O)</name>
    <dbReference type="NCBI Taxonomy" id="760192"/>
    <lineage>
        <taxon>Bacteria</taxon>
        <taxon>Pseudomonadati</taxon>
        <taxon>Bacteroidota</taxon>
        <taxon>Saprospiria</taxon>
        <taxon>Saprospirales</taxon>
        <taxon>Haliscomenobacteraceae</taxon>
        <taxon>Haliscomenobacter</taxon>
    </lineage>
</organism>
<accession>F4L1Q0</accession>
<evidence type="ECO:0000313" key="1">
    <source>
        <dbReference type="EMBL" id="AEE49559.1"/>
    </source>
</evidence>
<gene>
    <name evidence="1" type="ordered locus">Halhy_1670</name>
</gene>
<protein>
    <submittedName>
        <fullName evidence="1">Uncharacterized protein</fullName>
    </submittedName>
</protein>
<dbReference type="NCBIfam" id="TIGR02608">
    <property type="entry name" value="delta_60_rpt"/>
    <property type="match status" value="2"/>
</dbReference>
<evidence type="ECO:0000313" key="2">
    <source>
        <dbReference type="Proteomes" id="UP000008461"/>
    </source>
</evidence>
<dbReference type="InterPro" id="IPR011047">
    <property type="entry name" value="Quinoprotein_ADH-like_sf"/>
</dbReference>
<sequence length="397" mass="42520">MSRIFYTFLYGLTLVGLFNSCNLEEIPDNSVPGGTGNASKFETSVGGNSNDFPNDAITSSDGGFVIVGYSQSFTAGDNQAYIVKLDSKGKQAWESNFGGAQDDYANAVTPTSDGGYVLCGRTRSFSASQDIFLVKVNSSGGKVWDKFYGTADSTETAFGIVPIGTNGDLLVGYLSDKGTGTSQIKFLRINSNGTKIGNKLAFSGKFGLTDMIKTSDGKIVVVGSGYADNGTVTYLARFNEDGSFIWENRYPAQPTNYTPAFDVVELSDKTIVVAGSDLGSNDHDFNLVAYNQIGTKLWHKTWGGANADELFAITLSKDNQLVVMGYTSSFSGNNEFYLSKRKATDGNQIWERNFIPIGNLWGGLTTASDGGFLLVGGENAANADILVVKTNENGEYK</sequence>
<dbReference type="InterPro" id="IPR015943">
    <property type="entry name" value="WD40/YVTN_repeat-like_dom_sf"/>
</dbReference>
<name>F4L1Q0_HALH1</name>
<dbReference type="PANTHER" id="PTHR42754">
    <property type="entry name" value="ENDOGLUCANASE"/>
    <property type="match status" value="1"/>
</dbReference>